<name>A0A1Q2CHS6_9ACTN</name>
<accession>A0A1Q2CHS6</accession>
<organism evidence="7 8">
    <name type="scientific">Tessaracoccus flavus</name>
    <dbReference type="NCBI Taxonomy" id="1610493"/>
    <lineage>
        <taxon>Bacteria</taxon>
        <taxon>Bacillati</taxon>
        <taxon>Actinomycetota</taxon>
        <taxon>Actinomycetes</taxon>
        <taxon>Propionibacteriales</taxon>
        <taxon>Propionibacteriaceae</taxon>
        <taxon>Tessaracoccus</taxon>
    </lineage>
</organism>
<keyword evidence="4" id="KW-0418">Kinase</keyword>
<dbReference type="InterPro" id="IPR018485">
    <property type="entry name" value="FGGY_C"/>
</dbReference>
<dbReference type="GO" id="GO:0016301">
    <property type="term" value="F:kinase activity"/>
    <property type="evidence" value="ECO:0007669"/>
    <property type="project" value="UniProtKB-KW"/>
</dbReference>
<dbReference type="InterPro" id="IPR050406">
    <property type="entry name" value="FGGY_Carb_Kinase"/>
</dbReference>
<dbReference type="PIRSF" id="PIRSF000538">
    <property type="entry name" value="GlpK"/>
    <property type="match status" value="1"/>
</dbReference>
<dbReference type="Pfam" id="PF00370">
    <property type="entry name" value="FGGY_N"/>
    <property type="match status" value="1"/>
</dbReference>
<dbReference type="AlphaFoldDB" id="A0A1Q2CHS6"/>
<dbReference type="STRING" id="1610493.RPIT_13275"/>
<gene>
    <name evidence="7" type="ORF">RPIT_13275</name>
</gene>
<dbReference type="RefSeq" id="WP_077343870.1">
    <property type="nucleotide sequence ID" value="NZ_CP019605.1"/>
</dbReference>
<dbReference type="PROSITE" id="PS01228">
    <property type="entry name" value="COF_1"/>
    <property type="match status" value="1"/>
</dbReference>
<sequence length="496" mass="51852">MTLIAGLDFGSSGLKLVVVDLDGTVVARSQAAYPTSHGRSGEVEQDPADWWRAARDALAECGIADRIDAVGLTGQMQDLIVVAGGRELRPALLYSDTRASAQQDRLAAEVGDWERRVENHLDVTNVAAKIAWLADHEPDTLRRAESLLFGAGAYVGYRLGGRAACDLTTASTTSLLDVQARDWLTDGVTAAGARPDQLPRLLGGEADAVIGKVSREAAADLGLREGVPIVLGMGDAGATTDGIVGIEPGDSYLYLGSTGWLAGVTDTPPDEPSPIHSLALPGWRRRLRIGSVQSAGSAAAWALATFLPGRRFDDAEREVADSVGVLDRRPLCLPGIAGERTPVRDGAFRGAFVGASEATGAVDFYLAVLTGVALGLRHAADELGIHQRRIPLVGGAASSPAWRQILADVFDATIVTGVPGEPGPHSAARSAAGALGLAHSLRPLLGEGAAVEETVPSSANYGPLISIHRQVYPALAQTFHNLHRVRVADPSRKATS</sequence>
<dbReference type="EMBL" id="CP019605">
    <property type="protein sequence ID" value="AQP45661.1"/>
    <property type="molecule type" value="Genomic_DNA"/>
</dbReference>
<evidence type="ECO:0000256" key="3">
    <source>
        <dbReference type="ARBA" id="ARBA00022679"/>
    </source>
</evidence>
<feature type="domain" description="Carbohydrate kinase FGGY N-terminal" evidence="5">
    <location>
        <begin position="4"/>
        <end position="239"/>
    </location>
</feature>
<dbReference type="PANTHER" id="PTHR43095">
    <property type="entry name" value="SUGAR KINASE"/>
    <property type="match status" value="1"/>
</dbReference>
<evidence type="ECO:0000313" key="7">
    <source>
        <dbReference type="EMBL" id="AQP45661.1"/>
    </source>
</evidence>
<evidence type="ECO:0000313" key="8">
    <source>
        <dbReference type="Proteomes" id="UP000188324"/>
    </source>
</evidence>
<dbReference type="InterPro" id="IPR043129">
    <property type="entry name" value="ATPase_NBD"/>
</dbReference>
<evidence type="ECO:0000259" key="6">
    <source>
        <dbReference type="Pfam" id="PF02782"/>
    </source>
</evidence>
<dbReference type="KEGG" id="tfl:RPIT_13275"/>
<dbReference type="Proteomes" id="UP000188324">
    <property type="component" value="Chromosome"/>
</dbReference>
<dbReference type="PANTHER" id="PTHR43095:SF5">
    <property type="entry name" value="XYLULOSE KINASE"/>
    <property type="match status" value="1"/>
</dbReference>
<dbReference type="Pfam" id="PF02782">
    <property type="entry name" value="FGGY_C"/>
    <property type="match status" value="1"/>
</dbReference>
<protein>
    <submittedName>
        <fullName evidence="7">Uncharacterized protein</fullName>
    </submittedName>
</protein>
<evidence type="ECO:0000256" key="1">
    <source>
        <dbReference type="ARBA" id="ARBA00009156"/>
    </source>
</evidence>
<dbReference type="OrthoDB" id="9805576at2"/>
<keyword evidence="2" id="KW-0119">Carbohydrate metabolism</keyword>
<keyword evidence="8" id="KW-1185">Reference proteome</keyword>
<dbReference type="Gene3D" id="3.30.420.40">
    <property type="match status" value="2"/>
</dbReference>
<keyword evidence="2" id="KW-0859">Xylose metabolism</keyword>
<dbReference type="InterPro" id="IPR000577">
    <property type="entry name" value="Carb_kinase_FGGY"/>
</dbReference>
<reference evidence="7 8" key="1">
    <citation type="journal article" date="2016" name="Int. J. Syst. Evol. Microbiol.">
        <title>Tessaracoccus flavus sp. nov., isolated from the drainage system of a lindane-producing factory.</title>
        <authorList>
            <person name="Kumari R."/>
            <person name="Singh P."/>
            <person name="Schumann P."/>
            <person name="Lal R."/>
        </authorList>
    </citation>
    <scope>NUCLEOTIDE SEQUENCE [LARGE SCALE GENOMIC DNA]</scope>
    <source>
        <strain evidence="7 8">RP1T</strain>
    </source>
</reference>
<dbReference type="InterPro" id="IPR018484">
    <property type="entry name" value="FGGY_N"/>
</dbReference>
<keyword evidence="3" id="KW-0808">Transferase</keyword>
<evidence type="ECO:0000256" key="4">
    <source>
        <dbReference type="ARBA" id="ARBA00022777"/>
    </source>
</evidence>
<proteinExistence type="inferred from homology"/>
<dbReference type="GO" id="GO:0042732">
    <property type="term" value="P:D-xylose metabolic process"/>
    <property type="evidence" value="ECO:0007669"/>
    <property type="project" value="UniProtKB-KW"/>
</dbReference>
<evidence type="ECO:0000259" key="5">
    <source>
        <dbReference type="Pfam" id="PF00370"/>
    </source>
</evidence>
<comment type="similarity">
    <text evidence="1">Belongs to the FGGY kinase family.</text>
</comment>
<feature type="domain" description="Carbohydrate kinase FGGY C-terminal" evidence="6">
    <location>
        <begin position="289"/>
        <end position="428"/>
    </location>
</feature>
<evidence type="ECO:0000256" key="2">
    <source>
        <dbReference type="ARBA" id="ARBA00022629"/>
    </source>
</evidence>
<dbReference type="SUPFAM" id="SSF53067">
    <property type="entry name" value="Actin-like ATPase domain"/>
    <property type="match status" value="2"/>
</dbReference>